<keyword evidence="2" id="KW-1185">Reference proteome</keyword>
<reference evidence="1" key="1">
    <citation type="journal article" date="2023" name="Mol. Phylogenet. Evol.">
        <title>Genome-scale phylogeny and comparative genomics of the fungal order Sordariales.</title>
        <authorList>
            <person name="Hensen N."/>
            <person name="Bonometti L."/>
            <person name="Westerberg I."/>
            <person name="Brannstrom I.O."/>
            <person name="Guillou S."/>
            <person name="Cros-Aarteil S."/>
            <person name="Calhoun S."/>
            <person name="Haridas S."/>
            <person name="Kuo A."/>
            <person name="Mondo S."/>
            <person name="Pangilinan J."/>
            <person name="Riley R."/>
            <person name="LaButti K."/>
            <person name="Andreopoulos B."/>
            <person name="Lipzen A."/>
            <person name="Chen C."/>
            <person name="Yan M."/>
            <person name="Daum C."/>
            <person name="Ng V."/>
            <person name="Clum A."/>
            <person name="Steindorff A."/>
            <person name="Ohm R.A."/>
            <person name="Martin F."/>
            <person name="Silar P."/>
            <person name="Natvig D.O."/>
            <person name="Lalanne C."/>
            <person name="Gautier V."/>
            <person name="Ament-Velasquez S.L."/>
            <person name="Kruys A."/>
            <person name="Hutchinson M.I."/>
            <person name="Powell A.J."/>
            <person name="Barry K."/>
            <person name="Miller A.N."/>
            <person name="Grigoriev I.V."/>
            <person name="Debuchy R."/>
            <person name="Gladieux P."/>
            <person name="Hiltunen Thoren M."/>
            <person name="Johannesson H."/>
        </authorList>
    </citation>
    <scope>NUCLEOTIDE SEQUENCE</scope>
    <source>
        <strain evidence="1">CBS 508.74</strain>
    </source>
</reference>
<protein>
    <submittedName>
        <fullName evidence="1">Uncharacterized protein</fullName>
    </submittedName>
</protein>
<dbReference type="GeneID" id="89933677"/>
<dbReference type="EMBL" id="MU853334">
    <property type="protein sequence ID" value="KAK4115906.1"/>
    <property type="molecule type" value="Genomic_DNA"/>
</dbReference>
<gene>
    <name evidence="1" type="ORF">N656DRAFT_406447</name>
</gene>
<organism evidence="1 2">
    <name type="scientific">Canariomyces notabilis</name>
    <dbReference type="NCBI Taxonomy" id="2074819"/>
    <lineage>
        <taxon>Eukaryota</taxon>
        <taxon>Fungi</taxon>
        <taxon>Dikarya</taxon>
        <taxon>Ascomycota</taxon>
        <taxon>Pezizomycotina</taxon>
        <taxon>Sordariomycetes</taxon>
        <taxon>Sordariomycetidae</taxon>
        <taxon>Sordariales</taxon>
        <taxon>Chaetomiaceae</taxon>
        <taxon>Canariomyces</taxon>
    </lineage>
</organism>
<reference evidence="1" key="2">
    <citation type="submission" date="2023-05" db="EMBL/GenBank/DDBJ databases">
        <authorList>
            <consortium name="Lawrence Berkeley National Laboratory"/>
            <person name="Steindorff A."/>
            <person name="Hensen N."/>
            <person name="Bonometti L."/>
            <person name="Westerberg I."/>
            <person name="Brannstrom I.O."/>
            <person name="Guillou S."/>
            <person name="Cros-Aarteil S."/>
            <person name="Calhoun S."/>
            <person name="Haridas S."/>
            <person name="Kuo A."/>
            <person name="Mondo S."/>
            <person name="Pangilinan J."/>
            <person name="Riley R."/>
            <person name="Labutti K."/>
            <person name="Andreopoulos B."/>
            <person name="Lipzen A."/>
            <person name="Chen C."/>
            <person name="Yanf M."/>
            <person name="Daum C."/>
            <person name="Ng V."/>
            <person name="Clum A."/>
            <person name="Ohm R."/>
            <person name="Martin F."/>
            <person name="Silar P."/>
            <person name="Natvig D."/>
            <person name="Lalanne C."/>
            <person name="Gautier V."/>
            <person name="Ament-Velasquez S.L."/>
            <person name="Kruys A."/>
            <person name="Hutchinson M.I."/>
            <person name="Powell A.J."/>
            <person name="Barry K."/>
            <person name="Miller A.N."/>
            <person name="Grigoriev I.V."/>
            <person name="Debuchy R."/>
            <person name="Gladieux P."/>
            <person name="Thoren M.H."/>
            <person name="Johannesson H."/>
        </authorList>
    </citation>
    <scope>NUCLEOTIDE SEQUENCE</scope>
    <source>
        <strain evidence="1">CBS 508.74</strain>
    </source>
</reference>
<dbReference type="AlphaFoldDB" id="A0AAN6TKT9"/>
<proteinExistence type="predicted"/>
<evidence type="ECO:0000313" key="2">
    <source>
        <dbReference type="Proteomes" id="UP001302812"/>
    </source>
</evidence>
<evidence type="ECO:0000313" key="1">
    <source>
        <dbReference type="EMBL" id="KAK4115906.1"/>
    </source>
</evidence>
<accession>A0AAN6TKT9</accession>
<dbReference type="RefSeq" id="XP_064673476.1">
    <property type="nucleotide sequence ID" value="XM_064809553.1"/>
</dbReference>
<dbReference type="Proteomes" id="UP001302812">
    <property type="component" value="Unassembled WGS sequence"/>
</dbReference>
<comment type="caution">
    <text evidence="1">The sequence shown here is derived from an EMBL/GenBank/DDBJ whole genome shotgun (WGS) entry which is preliminary data.</text>
</comment>
<sequence>MLKREAEKGEDLLMKSSCTAVSTVAYRPTVPLHIPRHGTLPAGAPASTNRAAVMQGCQEFVHYLPVSRLTIIPVIRLRHRTNRASNRDKLQIGFVQDRLTSSVVCSSRHSPNPPTASHPDKNVLSMRGHYHVLYTPSSTENFLGRRVEPLPLADDAGVRSSIRLADVMPSHRRSIRTSIA</sequence>
<name>A0AAN6TKT9_9PEZI</name>